<protein>
    <submittedName>
        <fullName evidence="1">DUF2752 domain-containing protein</fullName>
    </submittedName>
</protein>
<dbReference type="InterPro" id="IPR021215">
    <property type="entry name" value="DUF2752"/>
</dbReference>
<name>A0A934KAV9_9BACT</name>
<dbReference type="AlphaFoldDB" id="A0A934KAV9"/>
<proteinExistence type="predicted"/>
<comment type="caution">
    <text evidence="1">The sequence shown here is derived from an EMBL/GenBank/DDBJ whole genome shotgun (WGS) entry which is preliminary data.</text>
</comment>
<reference evidence="1 2" key="1">
    <citation type="submission" date="2020-10" db="EMBL/GenBank/DDBJ databases">
        <title>Ca. Dormibacterota MAGs.</title>
        <authorList>
            <person name="Montgomery K."/>
        </authorList>
    </citation>
    <scope>NUCLEOTIDE SEQUENCE [LARGE SCALE GENOMIC DNA]</scope>
    <source>
        <strain evidence="1">Mitchell_Peninsula_5</strain>
    </source>
</reference>
<accession>A0A934KAV9</accession>
<dbReference type="EMBL" id="JAEKNN010000007">
    <property type="protein sequence ID" value="MBJ7608083.1"/>
    <property type="molecule type" value="Genomic_DNA"/>
</dbReference>
<gene>
    <name evidence="1" type="ORF">JF887_01450</name>
</gene>
<dbReference type="Proteomes" id="UP000614410">
    <property type="component" value="Unassembled WGS sequence"/>
</dbReference>
<evidence type="ECO:0000313" key="2">
    <source>
        <dbReference type="Proteomes" id="UP000614410"/>
    </source>
</evidence>
<evidence type="ECO:0000313" key="1">
    <source>
        <dbReference type="EMBL" id="MBJ7608083.1"/>
    </source>
</evidence>
<organism evidence="1 2">
    <name type="scientific">Candidatus Amunia macphersoniae</name>
    <dbReference type="NCBI Taxonomy" id="3127014"/>
    <lineage>
        <taxon>Bacteria</taxon>
        <taxon>Bacillati</taxon>
        <taxon>Candidatus Dormiibacterota</taxon>
        <taxon>Candidatus Dormibacteria</taxon>
        <taxon>Candidatus Aeolococcales</taxon>
        <taxon>Candidatus Aeolococcaceae</taxon>
        <taxon>Candidatus Amunia</taxon>
    </lineage>
</organism>
<sequence>MASVQPRFTAPRGVLAGSGWLHASVTRLVLRLGAVAAAVLATSAVHIPGRPPTVCVLRALTGVPCPFCGGTTAAVHLGHGDLAGALVASPLAVLLLASLPFLDIIPKPAWWGNRRARRAFIVLGLAASELWQLGRYGLLPVHLQ</sequence>
<dbReference type="Pfam" id="PF10825">
    <property type="entry name" value="DUF2752"/>
    <property type="match status" value="1"/>
</dbReference>